<keyword evidence="1" id="KW-0175">Coiled coil</keyword>
<feature type="domain" description="DUF7918" evidence="3">
    <location>
        <begin position="25"/>
        <end position="167"/>
    </location>
</feature>
<dbReference type="EMBL" id="PQXO01000688">
    <property type="protein sequence ID" value="TGO83187.1"/>
    <property type="molecule type" value="Genomic_DNA"/>
</dbReference>
<evidence type="ECO:0000313" key="4">
    <source>
        <dbReference type="EMBL" id="TGO83187.1"/>
    </source>
</evidence>
<evidence type="ECO:0000259" key="3">
    <source>
        <dbReference type="Pfam" id="PF25534"/>
    </source>
</evidence>
<keyword evidence="5" id="KW-1185">Reference proteome</keyword>
<sequence length="1600" mass="182423">MAILNTSQGEVEVRIKRYPDHKCYDEYIKAERKELVSDVIRTRYIIAEPDTLYYIEITLKPGFDFGGYDAIDAKLYFSDPGKQISSICFWQLKGSRKLKESIVRKIQYADVEVDGEKVLGARFSFRSIEMDETLSDETDVMGIHPDSLVTFSVKLYLYKKHTVTLSDDEHNKAVLEFQHALAIFERNVSALEPQDGVIDPAVIQPNNRNLWDAEKVDIDSYKKRGINSAIGFSGGKKQPNISSRGSMCKNRRMVEPQPPGRVITSYTTGSCSGIFEFHCRAAEFLELAGIIKYPPPLHCYSWAILNDNERKTALAELQELSKRQWHEDREKETGLILPMAGSRIKSEDDPWEWRHWDKMYAAEKQKAFVKLQTDKKDRQRGIIQRQYKSMMGRIISLDENDDRGDKNELKNELDNDGSRINDIPDAKVIKDEKSDLDKQGNAVPQANDYILNSAPKSDGITAGLSDEDLSKKEAAVKKLEEDIAHEDRIQQMKRERDNLQEKIDAARSKKQFVPGSIGVSLIIAIIAGIEGEIEVRVRRHQGKYYDEYVKLEPSGGSPNSHNERYIMAEPKAAYYIEVTLKEGFDFGKYDLIQAKMCMNNKEVSYGEFKPPLYGLDNTRIEKDLVETIRYANVEINGRPRGSKFVFANLEMKTDKSQSKKTGAVDTLPQRIPAFQVDIIFFESFIGTLSDDEYQEAITSWERDCARLRSESQNSTASRNLTLPKKPDRIRKDWRCTHCIKGFNFFPQSPDFFEDNNIAKYPALPHLGDWNALKKEERKNAIEQLQDLEKAHWKAIKGNEVGQNFGSKVNRRKTLLTKNLPREWRAWHKMYGAEQRETFEILQERRKARERGEKHFQYISMGGDIMSFCGEDDSAESVTVPEKASPSQIPIGREAPAPANSPSGANRLESVSALPYGMRADPSIDIGSYPLPYTMIDRVESMGVAAPSVARPIPAMESPIVILNESVTESTHSYITTSHRKETVIPGVEVKLESIRDSLINQIDGLNSQVAISQASATRVKREPIDIISLDSDEEAIFVSETKVPKTLRHFEPARAKKPVAVNADEDLQELKELQKLREEKENLQRDIELLEKKRKMDEITKMIEEAEARAKRIKTDIRPSFNQQHSEGSQTATLIMAILTEYGNEYEVQIVNAVTGQSFKEYVMLGDRKIHGDREAERYTTAYPGIMFKIQITLKTSFQFKPFDAVEANLYFKGQNTYCSLAVLNDPNPDHSCTKQDLRMEIACVNMSNCGKNVIGAPFVFKELKIDEKLLGQTDIVGANPIDLGSFFVILNRRKIASTLNNYLPRDTTTGLWNAEKVDKSSFKEQGSRTLLGFLNRSDVVPYPLPLYHNSWKSLTNMGRRYALKGLRNLCRSRRELSPNFTLKHRESEEWRSWNDMQPSERETVFLKFQNEQKEFERGVVREHFSASPANRSIILNYDGTAQRSAHPQELAKIKRVAQGPPNTIKKEIKPSNEVSTRNSKSKTIQKHKMNKVYSDLACVDLPYEEPLAKRRKITQKPIGADTIDNSKIRQEPIGFDILDEKATVLKKEATTKYDLTELIDAVALLEPSTPSTNPEDSVYWEMAAEVLRQTADEFVRIRG</sequence>
<dbReference type="Pfam" id="PF25534">
    <property type="entry name" value="DUF7918"/>
    <property type="match status" value="3"/>
</dbReference>
<evidence type="ECO:0000256" key="1">
    <source>
        <dbReference type="SAM" id="Coils"/>
    </source>
</evidence>
<protein>
    <recommendedName>
        <fullName evidence="3">DUF7918 domain-containing protein</fullName>
    </recommendedName>
</protein>
<feature type="domain" description="DUF7918" evidence="3">
    <location>
        <begin position="533"/>
        <end position="660"/>
    </location>
</feature>
<accession>A0A4Z1KAW2</accession>
<feature type="coiled-coil region" evidence="1">
    <location>
        <begin position="1063"/>
        <end position="1116"/>
    </location>
</feature>
<feature type="region of interest" description="Disordered" evidence="2">
    <location>
        <begin position="875"/>
        <end position="905"/>
    </location>
</feature>
<evidence type="ECO:0000256" key="2">
    <source>
        <dbReference type="SAM" id="MobiDB-lite"/>
    </source>
</evidence>
<proteinExistence type="predicted"/>
<name>A0A4Z1KAW2_9HELO</name>
<feature type="coiled-coil region" evidence="1">
    <location>
        <begin position="469"/>
        <end position="509"/>
    </location>
</feature>
<feature type="compositionally biased region" description="Low complexity" evidence="2">
    <location>
        <begin position="894"/>
        <end position="905"/>
    </location>
</feature>
<gene>
    <name evidence="4" type="ORF">BPOR_0689g00050</name>
</gene>
<comment type="caution">
    <text evidence="4">The sequence shown here is derived from an EMBL/GenBank/DDBJ whole genome shotgun (WGS) entry which is preliminary data.</text>
</comment>
<feature type="compositionally biased region" description="Basic and acidic residues" evidence="2">
    <location>
        <begin position="403"/>
        <end position="418"/>
    </location>
</feature>
<evidence type="ECO:0000313" key="5">
    <source>
        <dbReference type="Proteomes" id="UP000297280"/>
    </source>
</evidence>
<feature type="domain" description="DUF7918" evidence="3">
    <location>
        <begin position="1153"/>
        <end position="1319"/>
    </location>
</feature>
<organism evidence="4 5">
    <name type="scientific">Botrytis porri</name>
    <dbReference type="NCBI Taxonomy" id="87229"/>
    <lineage>
        <taxon>Eukaryota</taxon>
        <taxon>Fungi</taxon>
        <taxon>Dikarya</taxon>
        <taxon>Ascomycota</taxon>
        <taxon>Pezizomycotina</taxon>
        <taxon>Leotiomycetes</taxon>
        <taxon>Helotiales</taxon>
        <taxon>Sclerotiniaceae</taxon>
        <taxon>Botrytis</taxon>
    </lineage>
</organism>
<dbReference type="Proteomes" id="UP000297280">
    <property type="component" value="Unassembled WGS sequence"/>
</dbReference>
<feature type="region of interest" description="Disordered" evidence="2">
    <location>
        <begin position="398"/>
        <end position="418"/>
    </location>
</feature>
<reference evidence="4 5" key="1">
    <citation type="submission" date="2017-12" db="EMBL/GenBank/DDBJ databases">
        <title>Comparative genomics of Botrytis spp.</title>
        <authorList>
            <person name="Valero-Jimenez C.A."/>
            <person name="Tapia P."/>
            <person name="Veloso J."/>
            <person name="Silva-Moreno E."/>
            <person name="Staats M."/>
            <person name="Valdes J.H."/>
            <person name="Van Kan J.A.L."/>
        </authorList>
    </citation>
    <scope>NUCLEOTIDE SEQUENCE [LARGE SCALE GENOMIC DNA]</scope>
    <source>
        <strain evidence="4 5">MUCL3349</strain>
    </source>
</reference>
<dbReference type="InterPro" id="IPR057678">
    <property type="entry name" value="DUF7918"/>
</dbReference>